<dbReference type="Proteomes" id="UP001268610">
    <property type="component" value="Unassembled WGS sequence"/>
</dbReference>
<proteinExistence type="predicted"/>
<sequence>GVYDSLIAGGYYLYTNQPWHPEQEFIGKTLTNHKGENWTMRCRSQAEMDQLVESAGFKKIDTRIDQFGIFSVSLAQKPN</sequence>
<evidence type="ECO:0000259" key="1">
    <source>
        <dbReference type="Pfam" id="PF12147"/>
    </source>
</evidence>
<keyword evidence="2" id="KW-0808">Transferase</keyword>
<organism evidence="2 3">
    <name type="scientific">Rhizobium hidalgonense</name>
    <dbReference type="NCBI Taxonomy" id="1538159"/>
    <lineage>
        <taxon>Bacteria</taxon>
        <taxon>Pseudomonadati</taxon>
        <taxon>Pseudomonadota</taxon>
        <taxon>Alphaproteobacteria</taxon>
        <taxon>Hyphomicrobiales</taxon>
        <taxon>Rhizobiaceae</taxon>
        <taxon>Rhizobium/Agrobacterium group</taxon>
        <taxon>Rhizobium</taxon>
    </lineage>
</organism>
<accession>A0AAJ2H293</accession>
<dbReference type="Gene3D" id="3.40.50.150">
    <property type="entry name" value="Vaccinia Virus protein VP39"/>
    <property type="match status" value="1"/>
</dbReference>
<gene>
    <name evidence="2" type="ORF">RJJ65_36835</name>
</gene>
<feature type="domain" description="Methyltransferase" evidence="1">
    <location>
        <begin position="1"/>
        <end position="77"/>
    </location>
</feature>
<dbReference type="InterPro" id="IPR029063">
    <property type="entry name" value="SAM-dependent_MTases_sf"/>
</dbReference>
<dbReference type="EMBL" id="JAVLSF010000473">
    <property type="protein sequence ID" value="MDR9778105.1"/>
    <property type="molecule type" value="Genomic_DNA"/>
</dbReference>
<evidence type="ECO:0000313" key="3">
    <source>
        <dbReference type="Proteomes" id="UP001268610"/>
    </source>
</evidence>
<comment type="caution">
    <text evidence="2">The sequence shown here is derived from an EMBL/GenBank/DDBJ whole genome shotgun (WGS) entry which is preliminary data.</text>
</comment>
<feature type="non-terminal residue" evidence="2">
    <location>
        <position position="1"/>
    </location>
</feature>
<dbReference type="GO" id="GO:0008168">
    <property type="term" value="F:methyltransferase activity"/>
    <property type="evidence" value="ECO:0007669"/>
    <property type="project" value="UniProtKB-KW"/>
</dbReference>
<dbReference type="EC" id="2.1.1.-" evidence="2"/>
<dbReference type="RefSeq" id="WP_310866232.1">
    <property type="nucleotide sequence ID" value="NZ_JAVLSF010000473.1"/>
</dbReference>
<name>A0AAJ2H293_9HYPH</name>
<dbReference type="InterPro" id="IPR022744">
    <property type="entry name" value="MeTrfase_dom_put"/>
</dbReference>
<keyword evidence="2" id="KW-0489">Methyltransferase</keyword>
<dbReference type="Pfam" id="PF12147">
    <property type="entry name" value="Methyltransf_20"/>
    <property type="match status" value="1"/>
</dbReference>
<dbReference type="GO" id="GO:0032259">
    <property type="term" value="P:methylation"/>
    <property type="evidence" value="ECO:0007669"/>
    <property type="project" value="UniProtKB-KW"/>
</dbReference>
<evidence type="ECO:0000313" key="2">
    <source>
        <dbReference type="EMBL" id="MDR9778105.1"/>
    </source>
</evidence>
<reference evidence="2" key="1">
    <citation type="submission" date="2023-04" db="EMBL/GenBank/DDBJ databases">
        <title>Genomic characterization of faba bean (Vicia faba) microsymbionts in Mexican soils.</title>
        <authorList>
            <person name="Rivera Orduna F.N."/>
            <person name="Guevara-Luna J."/>
            <person name="Yan J."/>
            <person name="Arroyo-Herrera I."/>
            <person name="Li Y."/>
            <person name="Vasquez-Murrieta M.S."/>
            <person name="Wang E.T."/>
        </authorList>
    </citation>
    <scope>NUCLEOTIDE SEQUENCE</scope>
    <source>
        <strain evidence="2">CH26</strain>
    </source>
</reference>
<dbReference type="AlphaFoldDB" id="A0AAJ2H293"/>
<protein>
    <submittedName>
        <fullName evidence="2">Class I SAM-dependent methyltransferase family protein</fullName>
        <ecNumber evidence="2">2.1.1.-</ecNumber>
    </submittedName>
</protein>